<dbReference type="PANTHER" id="PTHR32282:SF11">
    <property type="entry name" value="PENICILLIN-BINDING PROTEIN 1B"/>
    <property type="match status" value="1"/>
</dbReference>
<comment type="similarity">
    <text evidence="4">In the N-terminal section; belongs to the glycosyltransferase 51 family.</text>
</comment>
<dbReference type="GO" id="GO:0005886">
    <property type="term" value="C:plasma membrane"/>
    <property type="evidence" value="ECO:0007669"/>
    <property type="project" value="UniProtKB-SubCell"/>
</dbReference>
<evidence type="ECO:0000256" key="1">
    <source>
        <dbReference type="ARBA" id="ARBA00004236"/>
    </source>
</evidence>
<keyword evidence="15" id="KW-0961">Cell wall biogenesis/degradation</keyword>
<evidence type="ECO:0000256" key="10">
    <source>
        <dbReference type="ARBA" id="ARBA00022801"/>
    </source>
</evidence>
<proteinExistence type="inferred from homology"/>
<keyword evidence="9" id="KW-0808">Transferase</keyword>
<evidence type="ECO:0000256" key="4">
    <source>
        <dbReference type="ARBA" id="ARBA00007739"/>
    </source>
</evidence>
<keyword evidence="22" id="KW-1185">Reference proteome</keyword>
<dbReference type="RefSeq" id="WP_073215792.1">
    <property type="nucleotide sequence ID" value="NZ_FNNS01000006.1"/>
</dbReference>
<feature type="transmembrane region" description="Helical" evidence="18">
    <location>
        <begin position="21"/>
        <end position="46"/>
    </location>
</feature>
<evidence type="ECO:0000256" key="3">
    <source>
        <dbReference type="ARBA" id="ARBA00007090"/>
    </source>
</evidence>
<dbReference type="GO" id="GO:0008658">
    <property type="term" value="F:penicillin binding"/>
    <property type="evidence" value="ECO:0007669"/>
    <property type="project" value="InterPro"/>
</dbReference>
<keyword evidence="10" id="KW-0378">Hydrolase</keyword>
<evidence type="ECO:0000256" key="16">
    <source>
        <dbReference type="ARBA" id="ARBA00034000"/>
    </source>
</evidence>
<evidence type="ECO:0000256" key="7">
    <source>
        <dbReference type="ARBA" id="ARBA00022670"/>
    </source>
</evidence>
<dbReference type="GO" id="GO:0008955">
    <property type="term" value="F:peptidoglycan glycosyltransferase activity"/>
    <property type="evidence" value="ECO:0007669"/>
    <property type="project" value="UniProtKB-EC"/>
</dbReference>
<sequence>MATKKVQQKKKDTKGLSRHIRTFWILVGSGILTIIFIFLLASWGVFGSLPDETSLENPEKNLATEIISSDGKTIGKFYKENRTPAQYDSLPDHLVNALIATEDVRFYDHSGIDAKGTLRALVYLGSKGGASTITQQLAKLFFTEQVSRNKFQRGMQKIKEWVIATRLERRYTKEEIITMYFNEYDFVNQAVGIESASHIYFDKSPASLTTAESAMLVGMFKNASLYNPLRNPVGVTNRRNVVLDQMEKYGFISETVKDSLQALPLGIKFTPQGHDEGIATYFREYARHFMEDWIKKNPKPDGSNFNIYQDGLKVYVTIDSKMQEYAEDAVTSHMSRLQEVFDDQNKNNKTAPFRHITEKETAGILNSAMRVSDRWREMTKQGKDEEEIIQSFKEKVPMRVFSWRGEIDTVMTPLDSIRYHKSFLHAAMMSMTPQTGEVKAWVGGIDYKRFKYDMVKKGKRQIGSTFKPFVYATAIDQMHMSPCDTLPNTIYTIPQGRHHLLEPWTPKNSGNSYGGMVTLKYALANSINTITARLIDRVGPEPVIDLIDKMGINTKNMPAVPSIALGTADISVYEMVGAYSTFANQGVFVEPILIQRIEDKNGTILYQNVPKTRDVISEESAYVTVSLMEGVTQSGTGTRLRGTWAVNSPVYKKAITGYPYDFKNPIAGKTGTTQNQSDGWFMGMVPNLVTGVWVGGEDRATHFGSITYGQGATMALPIWGLYMQKCYADKDLDVSTGEFPKPENVSIETDCAKWRETTPTDVEEISDEFDF</sequence>
<dbReference type="InterPro" id="IPR036950">
    <property type="entry name" value="PBP_transglycosylase"/>
</dbReference>
<evidence type="ECO:0000256" key="14">
    <source>
        <dbReference type="ARBA" id="ARBA00023268"/>
    </source>
</evidence>
<reference evidence="22" key="1">
    <citation type="submission" date="2016-11" db="EMBL/GenBank/DDBJ databases">
        <authorList>
            <person name="Varghese N."/>
            <person name="Submissions S."/>
        </authorList>
    </citation>
    <scope>NUCLEOTIDE SEQUENCE [LARGE SCALE GENOMIC DNA]</scope>
    <source>
        <strain evidence="22">DSM 26349</strain>
    </source>
</reference>
<keyword evidence="12" id="KW-0573">Peptidoglycan synthesis</keyword>
<evidence type="ECO:0000256" key="9">
    <source>
        <dbReference type="ARBA" id="ARBA00022679"/>
    </source>
</evidence>
<dbReference type="STRING" id="797419.SAMN05216556_106104"/>
<evidence type="ECO:0000313" key="21">
    <source>
        <dbReference type="EMBL" id="SHI74968.1"/>
    </source>
</evidence>
<accession>A0A1M6DPP7</accession>
<keyword evidence="13 18" id="KW-0472">Membrane</keyword>
<keyword evidence="18" id="KW-1133">Transmembrane helix</keyword>
<dbReference type="EMBL" id="FQYV01000005">
    <property type="protein sequence ID" value="SHI74968.1"/>
    <property type="molecule type" value="Genomic_DNA"/>
</dbReference>
<evidence type="ECO:0000256" key="5">
    <source>
        <dbReference type="ARBA" id="ARBA00022475"/>
    </source>
</evidence>
<name>A0A1M6DPP7_9FLAO</name>
<dbReference type="Gene3D" id="3.40.710.10">
    <property type="entry name" value="DD-peptidase/beta-lactamase superfamily"/>
    <property type="match status" value="2"/>
</dbReference>
<evidence type="ECO:0000256" key="11">
    <source>
        <dbReference type="ARBA" id="ARBA00022960"/>
    </source>
</evidence>
<organism evidence="21 22">
    <name type="scientific">Aequorivita viscosa</name>
    <dbReference type="NCBI Taxonomy" id="797419"/>
    <lineage>
        <taxon>Bacteria</taxon>
        <taxon>Pseudomonadati</taxon>
        <taxon>Bacteroidota</taxon>
        <taxon>Flavobacteriia</taxon>
        <taxon>Flavobacteriales</taxon>
        <taxon>Flavobacteriaceae</taxon>
        <taxon>Aequorivita</taxon>
    </lineage>
</organism>
<dbReference type="AlphaFoldDB" id="A0A1M6DPP7"/>
<evidence type="ECO:0000259" key="19">
    <source>
        <dbReference type="Pfam" id="PF00905"/>
    </source>
</evidence>
<evidence type="ECO:0000256" key="6">
    <source>
        <dbReference type="ARBA" id="ARBA00022645"/>
    </source>
</evidence>
<dbReference type="InterPro" id="IPR001264">
    <property type="entry name" value="Glyco_trans_51"/>
</dbReference>
<feature type="domain" description="Glycosyl transferase family 51" evidence="20">
    <location>
        <begin position="71"/>
        <end position="247"/>
    </location>
</feature>
<feature type="domain" description="Penicillin-binding protein transpeptidase" evidence="19">
    <location>
        <begin position="429"/>
        <end position="687"/>
    </location>
</feature>
<dbReference type="InterPro" id="IPR023346">
    <property type="entry name" value="Lysozyme-like_dom_sf"/>
</dbReference>
<gene>
    <name evidence="21" type="ORF">SAMN04487908_10568</name>
</gene>
<dbReference type="GO" id="GO:0006508">
    <property type="term" value="P:proteolysis"/>
    <property type="evidence" value="ECO:0007669"/>
    <property type="project" value="UniProtKB-KW"/>
</dbReference>
<dbReference type="GO" id="GO:0009002">
    <property type="term" value="F:serine-type D-Ala-D-Ala carboxypeptidase activity"/>
    <property type="evidence" value="ECO:0007669"/>
    <property type="project" value="UniProtKB-EC"/>
</dbReference>
<keyword evidence="6" id="KW-0121">Carboxypeptidase</keyword>
<comment type="similarity">
    <text evidence="3">In the C-terminal section; belongs to the transpeptidase family.</text>
</comment>
<evidence type="ECO:0000256" key="18">
    <source>
        <dbReference type="SAM" id="Phobius"/>
    </source>
</evidence>
<dbReference type="Proteomes" id="UP000184172">
    <property type="component" value="Unassembled WGS sequence"/>
</dbReference>
<keyword evidence="5" id="KW-1003">Cell membrane</keyword>
<evidence type="ECO:0000313" key="22">
    <source>
        <dbReference type="Proteomes" id="UP000184172"/>
    </source>
</evidence>
<comment type="catalytic activity">
    <reaction evidence="16">
        <text>Preferential cleavage: (Ac)2-L-Lys-D-Ala-|-D-Ala. Also transpeptidation of peptidyl-alanyl moieties that are N-acyl substituents of D-alanine.</text>
        <dbReference type="EC" id="3.4.16.4"/>
    </reaction>
</comment>
<dbReference type="Pfam" id="PF00912">
    <property type="entry name" value="Transgly"/>
    <property type="match status" value="1"/>
</dbReference>
<keyword evidence="7" id="KW-0645">Protease</keyword>
<dbReference type="InterPro" id="IPR001460">
    <property type="entry name" value="PCN-bd_Tpept"/>
</dbReference>
<comment type="catalytic activity">
    <reaction evidence="17">
        <text>[GlcNAc-(1-&gt;4)-Mur2Ac(oyl-L-Ala-gamma-D-Glu-L-Lys-D-Ala-D-Ala)](n)-di-trans,octa-cis-undecaprenyl diphosphate + beta-D-GlcNAc-(1-&gt;4)-Mur2Ac(oyl-L-Ala-gamma-D-Glu-L-Lys-D-Ala-D-Ala)-di-trans,octa-cis-undecaprenyl diphosphate = [GlcNAc-(1-&gt;4)-Mur2Ac(oyl-L-Ala-gamma-D-Glu-L-Lys-D-Ala-D-Ala)](n+1)-di-trans,octa-cis-undecaprenyl diphosphate + di-trans,octa-cis-undecaprenyl diphosphate + H(+)</text>
        <dbReference type="Rhea" id="RHEA:23708"/>
        <dbReference type="Rhea" id="RHEA-COMP:9602"/>
        <dbReference type="Rhea" id="RHEA-COMP:9603"/>
        <dbReference type="ChEBI" id="CHEBI:15378"/>
        <dbReference type="ChEBI" id="CHEBI:58405"/>
        <dbReference type="ChEBI" id="CHEBI:60033"/>
        <dbReference type="ChEBI" id="CHEBI:78435"/>
        <dbReference type="EC" id="2.4.99.28"/>
    </reaction>
</comment>
<dbReference type="Gene3D" id="1.10.3810.10">
    <property type="entry name" value="Biosynthetic peptidoglycan transglycosylase-like"/>
    <property type="match status" value="1"/>
</dbReference>
<evidence type="ECO:0000256" key="12">
    <source>
        <dbReference type="ARBA" id="ARBA00022984"/>
    </source>
</evidence>
<dbReference type="SUPFAM" id="SSF53955">
    <property type="entry name" value="Lysozyme-like"/>
    <property type="match status" value="1"/>
</dbReference>
<evidence type="ECO:0000259" key="20">
    <source>
        <dbReference type="Pfam" id="PF00912"/>
    </source>
</evidence>
<dbReference type="OrthoDB" id="9766909at2"/>
<dbReference type="SUPFAM" id="SSF56601">
    <property type="entry name" value="beta-lactamase/transpeptidase-like"/>
    <property type="match status" value="1"/>
</dbReference>
<dbReference type="GO" id="GO:0009252">
    <property type="term" value="P:peptidoglycan biosynthetic process"/>
    <property type="evidence" value="ECO:0007669"/>
    <property type="project" value="UniProtKB-KW"/>
</dbReference>
<comment type="pathway">
    <text evidence="2">Cell wall biogenesis; peptidoglycan biosynthesis.</text>
</comment>
<keyword evidence="8" id="KW-0328">Glycosyltransferase</keyword>
<evidence type="ECO:0000256" key="2">
    <source>
        <dbReference type="ARBA" id="ARBA00004752"/>
    </source>
</evidence>
<comment type="subcellular location">
    <subcellularLocation>
        <location evidence="1">Cell membrane</location>
    </subcellularLocation>
</comment>
<dbReference type="PANTHER" id="PTHR32282">
    <property type="entry name" value="BINDING PROTEIN TRANSPEPTIDASE, PUTATIVE-RELATED"/>
    <property type="match status" value="1"/>
</dbReference>
<evidence type="ECO:0000256" key="8">
    <source>
        <dbReference type="ARBA" id="ARBA00022676"/>
    </source>
</evidence>
<evidence type="ECO:0000256" key="13">
    <source>
        <dbReference type="ARBA" id="ARBA00023136"/>
    </source>
</evidence>
<keyword evidence="11" id="KW-0133">Cell shape</keyword>
<keyword evidence="18" id="KW-0812">Transmembrane</keyword>
<dbReference type="Pfam" id="PF00905">
    <property type="entry name" value="Transpeptidase"/>
    <property type="match status" value="1"/>
</dbReference>
<evidence type="ECO:0000256" key="15">
    <source>
        <dbReference type="ARBA" id="ARBA00023316"/>
    </source>
</evidence>
<evidence type="ECO:0000256" key="17">
    <source>
        <dbReference type="ARBA" id="ARBA00049902"/>
    </source>
</evidence>
<dbReference type="InterPro" id="IPR050396">
    <property type="entry name" value="Glycosyltr_51/Transpeptidase"/>
</dbReference>
<dbReference type="GO" id="GO:0030288">
    <property type="term" value="C:outer membrane-bounded periplasmic space"/>
    <property type="evidence" value="ECO:0007669"/>
    <property type="project" value="TreeGrafter"/>
</dbReference>
<dbReference type="GO" id="GO:0008360">
    <property type="term" value="P:regulation of cell shape"/>
    <property type="evidence" value="ECO:0007669"/>
    <property type="project" value="UniProtKB-KW"/>
</dbReference>
<dbReference type="InterPro" id="IPR012338">
    <property type="entry name" value="Beta-lactam/transpept-like"/>
</dbReference>
<protein>
    <submittedName>
        <fullName evidence="21">Penicillin-binding protein 1A</fullName>
    </submittedName>
</protein>
<keyword evidence="14" id="KW-0511">Multifunctional enzyme</keyword>
<dbReference type="GO" id="GO:0071555">
    <property type="term" value="P:cell wall organization"/>
    <property type="evidence" value="ECO:0007669"/>
    <property type="project" value="UniProtKB-KW"/>
</dbReference>